<reference evidence="1" key="2">
    <citation type="journal article" date="2023" name="mSystems">
        <title>Charting the Lipopeptidome of Nonpathogenic Pseudomonas.</title>
        <authorList>
            <person name="Cesa-Luna C."/>
            <person name="Geudens N."/>
            <person name="Girard L."/>
            <person name="De Roo V."/>
            <person name="Maklad H.R."/>
            <person name="Martins J.C."/>
            <person name="Hofte M."/>
            <person name="De Mot R."/>
        </authorList>
    </citation>
    <scope>NUCLEOTIDE SEQUENCE</scope>
    <source>
        <strain evidence="1">B1M3-32</strain>
    </source>
</reference>
<gene>
    <name evidence="1" type="ORF">OC940_04165</name>
</gene>
<evidence type="ECO:0000313" key="1">
    <source>
        <dbReference type="EMBL" id="MCU7246998.1"/>
    </source>
</evidence>
<dbReference type="Proteomes" id="UP001139955">
    <property type="component" value="Unassembled WGS sequence"/>
</dbReference>
<proteinExistence type="predicted"/>
<dbReference type="AlphaFoldDB" id="A0A9X2XE90"/>
<accession>A0A9X2XE90</accession>
<sequence length="1232" mass="135988">MQQLKDALVEQEGADSVSWQGYEVKLQETSSLHEVFMPGRVIWNQMLKHTLVFETIRDHKPKSLDYIRITGEAKIEMLDQETLDWRVVEDRDRFRFIPELADSQARIGDIAKQAGGYIHYEDFVSVEQWLTFHDLDVPKNPVQIKNLIDFLDFDIPVADSLSHYWAQLVADDASQVVLTTAQYQAVRQVTAQLVASDQRLLDVLYEQVGLSSATHDNAAEQIGKLLRHPVSQGYAWKYIELLNWYGVEAGQSLSGQDLGQVLLTAILLDLNPFIGKKTDRKAIGSFALYAPAFVERPSFIALEGLRSHLLSNQWVSSPAQPLAAHLLLADIAPEFLVRQIPSSVLMGSLDWVALCRGVALVDATSRGAASAMTYSQVMAYAALEPVSPAQERLHALALIDPIVDWALMNAVITAEELQQDKKAATERAISAYQHYTDSYAGITHAFATPLPDRRVIARAALQRLAPGCDFVEDALLFQRPGLYASPTAMSMLDLHVSGDLAGGEWDFRDVHPFNRPTDLLGSVTHQPRPNRDPSVVSVYERFPRLLELKPVSLEFRRQLAEYLEKLDRSLIVQLRLALAQLPKADLESLLKSEISLFTVRDTAEFIRKTPVGPITLNDKVENQEGRDAATGRYGVVMCFSSRDRLICYEVFTLRGEVRLNPALGKFIVDSGKMKATSRMEYKGDLKAQRRATPKERVPLDLKRYTQGIGEATSSMAIIEKLAVLPAPAAFSRLAQSVYRNFSDPQVVQLAEFIGKWRSLVTFDELEAIALQPTALEIERQKGELTATYLVDLAVPFKKCIEDIGSGEYNRIIDGVYGCAMDTIALVGTFAGAAAKTASISSKSISLGAKGARVAAVMVGTSISLFNPLDDVPAVLSGFAKLLQKGGLRLGKQAQQLIAQAKTQLGKTRAGQASQNALRASADVTVGQGSWRPQGAVGDTLSVVAARQDFQWYALDRRGRPWGQKLSGFSYQRPAQRSQSFKTLPESYTRHFISRSLPRAQLKIENAIHALTLRDFANERALVFRMLLGKAPVDALDRMLKYLKAVRTDFAGSSLSNYVLDPYKDSDNLAVFDMTAYKIWKDSGAADTPFIEIHSQNLNRHFVKSGFNHEVIADDLIHEMFHGAANTVDVSYARETALSATGQVLDVAPLLNLARGCLPVSDEDREAGYHAVSKAFENADSLALTASLLSQLYADKATYLENMSVMTAAVQAQGDGPITQPVLVKLNKASALG</sequence>
<comment type="caution">
    <text evidence="1">The sequence shown here is derived from an EMBL/GenBank/DDBJ whole genome shotgun (WGS) entry which is preliminary data.</text>
</comment>
<organism evidence="1 2">
    <name type="scientific">Pseudomonas koreensis</name>
    <dbReference type="NCBI Taxonomy" id="198620"/>
    <lineage>
        <taxon>Bacteria</taxon>
        <taxon>Pseudomonadati</taxon>
        <taxon>Pseudomonadota</taxon>
        <taxon>Gammaproteobacteria</taxon>
        <taxon>Pseudomonadales</taxon>
        <taxon>Pseudomonadaceae</taxon>
        <taxon>Pseudomonas</taxon>
    </lineage>
</organism>
<protein>
    <submittedName>
        <fullName evidence="1">Uncharacterized protein</fullName>
    </submittedName>
</protein>
<dbReference type="RefSeq" id="WP_301621066.1">
    <property type="nucleotide sequence ID" value="NZ_JAOSKY010000002.1"/>
</dbReference>
<name>A0A9X2XE90_9PSED</name>
<reference evidence="1" key="1">
    <citation type="submission" date="2022-09" db="EMBL/GenBank/DDBJ databases">
        <authorList>
            <person name="Cesa-Luna C."/>
            <person name="Girard L."/>
            <person name="Lood C."/>
            <person name="Hofte M."/>
            <person name="De Mot R."/>
        </authorList>
    </citation>
    <scope>NUCLEOTIDE SEQUENCE</scope>
    <source>
        <strain evidence="1">B1M3-32</strain>
    </source>
</reference>
<keyword evidence="2" id="KW-1185">Reference proteome</keyword>
<dbReference type="EMBL" id="JAOSKY010000002">
    <property type="protein sequence ID" value="MCU7246998.1"/>
    <property type="molecule type" value="Genomic_DNA"/>
</dbReference>
<evidence type="ECO:0000313" key="2">
    <source>
        <dbReference type="Proteomes" id="UP001139955"/>
    </source>
</evidence>